<gene>
    <name evidence="2" type="ORF">A6K76_06260</name>
</gene>
<comment type="caution">
    <text evidence="2">The sequence shown here is derived from an EMBL/GenBank/DDBJ whole genome shotgun (WGS) entry which is preliminary data.</text>
</comment>
<protein>
    <recommendedName>
        <fullName evidence="1">Protein CR006 P-loop domain-containing protein</fullName>
    </recommendedName>
</protein>
<accession>A0A1C0YZQ6</accession>
<evidence type="ECO:0000313" key="2">
    <source>
        <dbReference type="EMBL" id="OCS92677.1"/>
    </source>
</evidence>
<dbReference type="RefSeq" id="WP_066462271.1">
    <property type="nucleotide sequence ID" value="NZ_MATO01000014.1"/>
</dbReference>
<evidence type="ECO:0000313" key="3">
    <source>
        <dbReference type="Proteomes" id="UP000093482"/>
    </source>
</evidence>
<dbReference type="OrthoDB" id="4770574at2"/>
<reference evidence="2 3" key="1">
    <citation type="submission" date="2016-07" db="EMBL/GenBank/DDBJ databases">
        <title>Caryophanon latum genome sequencing.</title>
        <authorList>
            <person name="Verma A."/>
            <person name="Pal Y."/>
            <person name="Krishnamurthi S."/>
        </authorList>
    </citation>
    <scope>NUCLEOTIDE SEQUENCE [LARGE SCALE GENOMIC DNA]</scope>
    <source>
        <strain evidence="2 3">DSM 14151</strain>
    </source>
</reference>
<dbReference type="InterPro" id="IPR027417">
    <property type="entry name" value="P-loop_NTPase"/>
</dbReference>
<dbReference type="EMBL" id="MATO01000014">
    <property type="protein sequence ID" value="OCS92677.1"/>
    <property type="molecule type" value="Genomic_DNA"/>
</dbReference>
<dbReference type="InterPro" id="IPR026866">
    <property type="entry name" value="CR006_AAA"/>
</dbReference>
<keyword evidence="3" id="KW-1185">Reference proteome</keyword>
<proteinExistence type="predicted"/>
<evidence type="ECO:0000259" key="1">
    <source>
        <dbReference type="Pfam" id="PF13166"/>
    </source>
</evidence>
<name>A0A1C0YZQ6_9BACL</name>
<dbReference type="Gene3D" id="3.40.50.300">
    <property type="entry name" value="P-loop containing nucleotide triphosphate hydrolases"/>
    <property type="match status" value="1"/>
</dbReference>
<dbReference type="SUPFAM" id="SSF52540">
    <property type="entry name" value="P-loop containing nucleoside triphosphate hydrolases"/>
    <property type="match status" value="1"/>
</dbReference>
<feature type="domain" description="Protein CR006 P-loop" evidence="1">
    <location>
        <begin position="411"/>
        <end position="514"/>
    </location>
</feature>
<sequence>MEKLNLKLQHCYGIDHLEHTFDFTKEKSVQIIYAPNGIMKTSLAKTFDDYSKGKESSDQLSPHLTTVRDIFDEQGEKISEESIFVIKSYEKSFKPTMVSTLLVNEELKSKYESVNEKIEAETKKLISNINKIAGLRNDTVVKFCESFDGDSFIEVLFSISEHLKEKSNEIYSDIKYNKIFDPKVVDLVKTKDFQDCIIDYITKYDDLVNNSKLFKKEFNHYNALTIQKQLKENGYFKANHSVVLNLSGEEQHFQDEASLLDAIQREQEEILGDAALKEIFDKIDQKLTTSTLREFRNLLLEKRFLVTELRDLEALKRKMWLSYILKNIEQYNLVIEEYEAGQDILNEVLLQAKQERTEWEKVIEIFNSRFYVPYKLEIENKADAIVKDKDPNIHYFFNNVTHHVEKEVLLQVLSQGEKRTFYLLNIIFEIESRRNKGLKTVLVVDDIADSFDYKNKYAIVEYLKDIASYENFYLIVLTHNFDFMRTVQDRISTSESKYHATFIAMKETDSIILENVPYKYICNPLKNWKRDLSDETKLIASITFARNLAEYIGDTANFKKLTSLLHLKDDTKHLRVRDIENIYKEIFKEIDTSKLTNKEETVYDIIIRSADMIATQHSQKVNLENKIVLSIAIRLKAEEYMIREINDDAFVSNIKDCQTGKLLGKYRDIPNKRNSSVDVLERVNIMTPENIHLNSFMFEPILDLSNDHLIKLYNDVNDLLNQVGCV</sequence>
<organism evidence="2 3">
    <name type="scientific">Caryophanon latum</name>
    <dbReference type="NCBI Taxonomy" id="33977"/>
    <lineage>
        <taxon>Bacteria</taxon>
        <taxon>Bacillati</taxon>
        <taxon>Bacillota</taxon>
        <taxon>Bacilli</taxon>
        <taxon>Bacillales</taxon>
        <taxon>Caryophanaceae</taxon>
        <taxon>Caryophanon</taxon>
    </lineage>
</organism>
<dbReference type="AlphaFoldDB" id="A0A1C0YZQ6"/>
<dbReference type="Pfam" id="PF13166">
    <property type="entry name" value="AAA_13"/>
    <property type="match status" value="1"/>
</dbReference>
<dbReference type="Proteomes" id="UP000093482">
    <property type="component" value="Unassembled WGS sequence"/>
</dbReference>